<feature type="domain" description="MYND-type" evidence="5">
    <location>
        <begin position="288"/>
        <end position="338"/>
    </location>
</feature>
<dbReference type="InterPro" id="IPR002893">
    <property type="entry name" value="Znf_MYND"/>
</dbReference>
<dbReference type="SUPFAM" id="SSF144232">
    <property type="entry name" value="HIT/MYND zinc finger-like"/>
    <property type="match status" value="1"/>
</dbReference>
<dbReference type="AlphaFoldDB" id="A0AAD3D582"/>
<gene>
    <name evidence="6" type="ORF">CTEN210_14475</name>
</gene>
<evidence type="ECO:0000313" key="6">
    <source>
        <dbReference type="EMBL" id="GFH57999.1"/>
    </source>
</evidence>
<organism evidence="6 7">
    <name type="scientific">Chaetoceros tenuissimus</name>
    <dbReference type="NCBI Taxonomy" id="426638"/>
    <lineage>
        <taxon>Eukaryota</taxon>
        <taxon>Sar</taxon>
        <taxon>Stramenopiles</taxon>
        <taxon>Ochrophyta</taxon>
        <taxon>Bacillariophyta</taxon>
        <taxon>Coscinodiscophyceae</taxon>
        <taxon>Chaetocerotophycidae</taxon>
        <taxon>Chaetocerotales</taxon>
        <taxon>Chaetocerotaceae</taxon>
        <taxon>Chaetoceros</taxon>
    </lineage>
</organism>
<proteinExistence type="predicted"/>
<reference evidence="6 7" key="1">
    <citation type="journal article" date="2021" name="Sci. Rep.">
        <title>The genome of the diatom Chaetoceros tenuissimus carries an ancient integrated fragment of an extant virus.</title>
        <authorList>
            <person name="Hongo Y."/>
            <person name="Kimura K."/>
            <person name="Takaki Y."/>
            <person name="Yoshida Y."/>
            <person name="Baba S."/>
            <person name="Kobayashi G."/>
            <person name="Nagasaki K."/>
            <person name="Hano T."/>
            <person name="Tomaru Y."/>
        </authorList>
    </citation>
    <scope>NUCLEOTIDE SEQUENCE [LARGE SCALE GENOMIC DNA]</scope>
    <source>
        <strain evidence="6 7">NIES-3715</strain>
    </source>
</reference>
<keyword evidence="1" id="KW-0479">Metal-binding</keyword>
<keyword evidence="3" id="KW-0862">Zinc</keyword>
<dbReference type="GO" id="GO:0008270">
    <property type="term" value="F:zinc ion binding"/>
    <property type="evidence" value="ECO:0007669"/>
    <property type="project" value="UniProtKB-KW"/>
</dbReference>
<evidence type="ECO:0000256" key="2">
    <source>
        <dbReference type="ARBA" id="ARBA00022771"/>
    </source>
</evidence>
<keyword evidence="7" id="KW-1185">Reference proteome</keyword>
<sequence>MGKKGKRSRQKTVTAADRASIQDVQTKIEELSKKFRKSNCLNLFSQAANELREGIQLIETIMLDSSDTLLKMNLHTWFVQSKVILYSNLMTLELDRYNFSATIEIYIALFERGNMKMNMKILSRIFHSLTVQYEEALLRQGKGSVDALIALSNSLVSHGRKVYDTLEIDLLRTADILRIKKYFDSAIVFGKQLEELTGDRLSIATTYLEQYTVGNKSLPEDFLLNMAHVLQKHRNDGFNTANAGSVLVLAQSTYLFHKLHDDTEEMVRKAVGFIEEYLDMVSKVQSYCFTCTQTATESEVQFVCSGCRVACYCSIDHQRLTWKKEAVRGMRIGHDILCPVMKGYRKWRHAKDNCDNERLSRLRRRFERECLNLLSDGLGLKDKCFQK</sequence>
<comment type="caution">
    <text evidence="6">The sequence shown here is derived from an EMBL/GenBank/DDBJ whole genome shotgun (WGS) entry which is preliminary data.</text>
</comment>
<dbReference type="Gene3D" id="6.10.140.2220">
    <property type="match status" value="1"/>
</dbReference>
<evidence type="ECO:0000256" key="1">
    <source>
        <dbReference type="ARBA" id="ARBA00022723"/>
    </source>
</evidence>
<evidence type="ECO:0000256" key="4">
    <source>
        <dbReference type="PROSITE-ProRule" id="PRU00134"/>
    </source>
</evidence>
<dbReference type="PROSITE" id="PS50865">
    <property type="entry name" value="ZF_MYND_2"/>
    <property type="match status" value="1"/>
</dbReference>
<dbReference type="Proteomes" id="UP001054902">
    <property type="component" value="Unassembled WGS sequence"/>
</dbReference>
<protein>
    <recommendedName>
        <fullName evidence="5">MYND-type domain-containing protein</fullName>
    </recommendedName>
</protein>
<name>A0AAD3D582_9STRA</name>
<keyword evidence="2 4" id="KW-0863">Zinc-finger</keyword>
<accession>A0AAD3D582</accession>
<evidence type="ECO:0000313" key="7">
    <source>
        <dbReference type="Proteomes" id="UP001054902"/>
    </source>
</evidence>
<evidence type="ECO:0000259" key="5">
    <source>
        <dbReference type="PROSITE" id="PS50865"/>
    </source>
</evidence>
<dbReference type="EMBL" id="BLLK01000060">
    <property type="protein sequence ID" value="GFH57999.1"/>
    <property type="molecule type" value="Genomic_DNA"/>
</dbReference>
<evidence type="ECO:0000256" key="3">
    <source>
        <dbReference type="ARBA" id="ARBA00022833"/>
    </source>
</evidence>